<dbReference type="AlphaFoldDB" id="A0A8T0FUS8"/>
<reference evidence="1" key="2">
    <citation type="submission" date="2020-06" db="EMBL/GenBank/DDBJ databases">
        <authorList>
            <person name="Sheffer M."/>
        </authorList>
    </citation>
    <scope>NUCLEOTIDE SEQUENCE</scope>
</reference>
<evidence type="ECO:0000313" key="1">
    <source>
        <dbReference type="EMBL" id="KAF8793419.1"/>
    </source>
</evidence>
<accession>A0A8T0FUS8</accession>
<evidence type="ECO:0000313" key="2">
    <source>
        <dbReference type="Proteomes" id="UP000807504"/>
    </source>
</evidence>
<organism evidence="1 2">
    <name type="scientific">Argiope bruennichi</name>
    <name type="common">Wasp spider</name>
    <name type="synonym">Aranea bruennichi</name>
    <dbReference type="NCBI Taxonomy" id="94029"/>
    <lineage>
        <taxon>Eukaryota</taxon>
        <taxon>Metazoa</taxon>
        <taxon>Ecdysozoa</taxon>
        <taxon>Arthropoda</taxon>
        <taxon>Chelicerata</taxon>
        <taxon>Arachnida</taxon>
        <taxon>Araneae</taxon>
        <taxon>Araneomorphae</taxon>
        <taxon>Entelegynae</taxon>
        <taxon>Araneoidea</taxon>
        <taxon>Araneidae</taxon>
        <taxon>Argiope</taxon>
    </lineage>
</organism>
<keyword evidence="2" id="KW-1185">Reference proteome</keyword>
<sequence length="75" mass="7971">MGTRLPPSPHKSRTGQVAVVIGIGRNETDLSCPRGDILKSSALMMCLLFISSRSEMDLVIFCDSLAALSGVGHLI</sequence>
<gene>
    <name evidence="1" type="ORF">HNY73_004901</name>
</gene>
<proteinExistence type="predicted"/>
<protein>
    <submittedName>
        <fullName evidence="1">Uncharacterized protein</fullName>
    </submittedName>
</protein>
<comment type="caution">
    <text evidence="1">The sequence shown here is derived from an EMBL/GenBank/DDBJ whole genome shotgun (WGS) entry which is preliminary data.</text>
</comment>
<reference evidence="1" key="1">
    <citation type="journal article" date="2020" name="bioRxiv">
        <title>Chromosome-level reference genome of the European wasp spider Argiope bruennichi: a resource for studies on range expansion and evolutionary adaptation.</title>
        <authorList>
            <person name="Sheffer M.M."/>
            <person name="Hoppe A."/>
            <person name="Krehenwinkel H."/>
            <person name="Uhl G."/>
            <person name="Kuss A.W."/>
            <person name="Jensen L."/>
            <person name="Jensen C."/>
            <person name="Gillespie R.G."/>
            <person name="Hoff K.J."/>
            <person name="Prost S."/>
        </authorList>
    </citation>
    <scope>NUCLEOTIDE SEQUENCE</scope>
</reference>
<dbReference type="Proteomes" id="UP000807504">
    <property type="component" value="Unassembled WGS sequence"/>
</dbReference>
<dbReference type="EMBL" id="JABXBU010000003">
    <property type="protein sequence ID" value="KAF8793419.1"/>
    <property type="molecule type" value="Genomic_DNA"/>
</dbReference>
<name>A0A8T0FUS8_ARGBR</name>